<protein>
    <recommendedName>
        <fullName evidence="4">Secreted protein</fullName>
    </recommendedName>
</protein>
<feature type="non-terminal residue" evidence="2">
    <location>
        <position position="1"/>
    </location>
</feature>
<reference evidence="2 3" key="1">
    <citation type="journal article" date="2016" name="Mol. Biol. Evol.">
        <title>Comparative Genomics of Early-Diverging Mushroom-Forming Fungi Provides Insights into the Origins of Lignocellulose Decay Capabilities.</title>
        <authorList>
            <person name="Nagy L.G."/>
            <person name="Riley R."/>
            <person name="Tritt A."/>
            <person name="Adam C."/>
            <person name="Daum C."/>
            <person name="Floudas D."/>
            <person name="Sun H."/>
            <person name="Yadav J.S."/>
            <person name="Pangilinan J."/>
            <person name="Larsson K.H."/>
            <person name="Matsuura K."/>
            <person name="Barry K."/>
            <person name="Labutti K."/>
            <person name="Kuo R."/>
            <person name="Ohm R.A."/>
            <person name="Bhattacharya S.S."/>
            <person name="Shirouzu T."/>
            <person name="Yoshinaga Y."/>
            <person name="Martin F.M."/>
            <person name="Grigoriev I.V."/>
            <person name="Hibbett D.S."/>
        </authorList>
    </citation>
    <scope>NUCLEOTIDE SEQUENCE [LARGE SCALE GENOMIC DNA]</scope>
    <source>
        <strain evidence="2 3">CBS 109695</strain>
    </source>
</reference>
<evidence type="ECO:0000256" key="1">
    <source>
        <dbReference type="SAM" id="SignalP"/>
    </source>
</evidence>
<dbReference type="EMBL" id="KV417625">
    <property type="protein sequence ID" value="KZP13961.1"/>
    <property type="molecule type" value="Genomic_DNA"/>
</dbReference>
<feature type="signal peptide" evidence="1">
    <location>
        <begin position="1"/>
        <end position="18"/>
    </location>
</feature>
<proteinExistence type="predicted"/>
<sequence length="83" mass="9836">HHLVFFLVFLVFLPTAYLFDRLRCGLPLPVYATPYYPSYTWHFSHRWNAIACTSIIDFRDFSADAFHVAFPRCPRPQTVMPRL</sequence>
<evidence type="ECO:0008006" key="4">
    <source>
        <dbReference type="Google" id="ProtNLM"/>
    </source>
</evidence>
<keyword evidence="1" id="KW-0732">Signal</keyword>
<organism evidence="2 3">
    <name type="scientific">Athelia psychrophila</name>
    <dbReference type="NCBI Taxonomy" id="1759441"/>
    <lineage>
        <taxon>Eukaryota</taxon>
        <taxon>Fungi</taxon>
        <taxon>Dikarya</taxon>
        <taxon>Basidiomycota</taxon>
        <taxon>Agaricomycotina</taxon>
        <taxon>Agaricomycetes</taxon>
        <taxon>Agaricomycetidae</taxon>
        <taxon>Atheliales</taxon>
        <taxon>Atheliaceae</taxon>
        <taxon>Athelia</taxon>
    </lineage>
</organism>
<feature type="chain" id="PRO_5007871819" description="Secreted protein" evidence="1">
    <location>
        <begin position="19"/>
        <end position="83"/>
    </location>
</feature>
<keyword evidence="3" id="KW-1185">Reference proteome</keyword>
<dbReference type="AlphaFoldDB" id="A0A166CSN2"/>
<gene>
    <name evidence="2" type="ORF">FIBSPDRAFT_868833</name>
</gene>
<name>A0A166CSN2_9AGAM</name>
<dbReference type="Proteomes" id="UP000076532">
    <property type="component" value="Unassembled WGS sequence"/>
</dbReference>
<evidence type="ECO:0000313" key="3">
    <source>
        <dbReference type="Proteomes" id="UP000076532"/>
    </source>
</evidence>
<accession>A0A166CSN2</accession>
<evidence type="ECO:0000313" key="2">
    <source>
        <dbReference type="EMBL" id="KZP13961.1"/>
    </source>
</evidence>